<gene>
    <name evidence="2" type="ORF">CLOBOL_03765</name>
</gene>
<protein>
    <recommendedName>
        <fullName evidence="1">BFD-like [2Fe-2S]-binding domain-containing protein</fullName>
    </recommendedName>
</protein>
<dbReference type="Proteomes" id="UP000005396">
    <property type="component" value="Unassembled WGS sequence"/>
</dbReference>
<dbReference type="eggNOG" id="COG1251">
    <property type="taxonomic scope" value="Bacteria"/>
</dbReference>
<dbReference type="InterPro" id="IPR041854">
    <property type="entry name" value="BFD-like_2Fe2S-bd_dom_sf"/>
</dbReference>
<organism evidence="2 3">
    <name type="scientific">Enterocloster bolteae (strain ATCC BAA-613 / DSM 15670 / CCUG 46953 / JCM 12243 / WAL 16351)</name>
    <name type="common">Clostridium bolteae</name>
    <dbReference type="NCBI Taxonomy" id="411902"/>
    <lineage>
        <taxon>Bacteria</taxon>
        <taxon>Bacillati</taxon>
        <taxon>Bacillota</taxon>
        <taxon>Clostridia</taxon>
        <taxon>Lachnospirales</taxon>
        <taxon>Lachnospiraceae</taxon>
        <taxon>Enterocloster</taxon>
    </lineage>
</organism>
<comment type="caution">
    <text evidence="2">The sequence shown here is derived from an EMBL/GenBank/DDBJ whole genome shotgun (WGS) entry which is preliminary data.</text>
</comment>
<evidence type="ECO:0000259" key="1">
    <source>
        <dbReference type="Pfam" id="PF04324"/>
    </source>
</evidence>
<dbReference type="EMBL" id="ABCC02000033">
    <property type="protein sequence ID" value="EDP15594.1"/>
    <property type="molecule type" value="Genomic_DNA"/>
</dbReference>
<dbReference type="AlphaFoldDB" id="A8RTR6"/>
<evidence type="ECO:0000313" key="3">
    <source>
        <dbReference type="Proteomes" id="UP000005396"/>
    </source>
</evidence>
<dbReference type="Gene3D" id="1.10.10.1100">
    <property type="entry name" value="BFD-like [2Fe-2S]-binding domain"/>
    <property type="match status" value="1"/>
</dbReference>
<sequence length="54" mass="5861">MIMDNREVICYCAGVTKAQILEALDNGARNLDDIKQMTGACTIGRCKELSPTGK</sequence>
<dbReference type="InterPro" id="IPR007419">
    <property type="entry name" value="BFD-like_2Fe2S-bd_dom"/>
</dbReference>
<evidence type="ECO:0000313" key="2">
    <source>
        <dbReference type="EMBL" id="EDP15594.1"/>
    </source>
</evidence>
<dbReference type="Pfam" id="PF04324">
    <property type="entry name" value="Fer2_BFD"/>
    <property type="match status" value="1"/>
</dbReference>
<proteinExistence type="predicted"/>
<dbReference type="HOGENOM" id="CLU_159205_4_4_9"/>
<reference evidence="2 3" key="2">
    <citation type="submission" date="2007-09" db="EMBL/GenBank/DDBJ databases">
        <title>Draft genome sequence of Clostridium bolteae (ATCC BAA-613).</title>
        <authorList>
            <person name="Sudarsanam P."/>
            <person name="Ley R."/>
            <person name="Guruge J."/>
            <person name="Turnbaugh P.J."/>
            <person name="Mahowald M."/>
            <person name="Liep D."/>
            <person name="Gordon J."/>
        </authorList>
    </citation>
    <scope>NUCLEOTIDE SEQUENCE [LARGE SCALE GENOMIC DNA]</scope>
    <source>
        <strain evidence="3">ATCC BAA-613 / DSM 15670 / CCUG 46953 / JCM 12243 / WAL 16351</strain>
    </source>
</reference>
<dbReference type="PaxDb" id="411902-CLOBOL_03765"/>
<reference evidence="2 3" key="1">
    <citation type="submission" date="2007-08" db="EMBL/GenBank/DDBJ databases">
        <authorList>
            <person name="Fulton L."/>
            <person name="Clifton S."/>
            <person name="Fulton B."/>
            <person name="Xu J."/>
            <person name="Minx P."/>
            <person name="Pepin K.H."/>
            <person name="Johnson M."/>
            <person name="Thiruvilangam P."/>
            <person name="Bhonagiri V."/>
            <person name="Nash W.E."/>
            <person name="Mardis E.R."/>
            <person name="Wilson R.K."/>
        </authorList>
    </citation>
    <scope>NUCLEOTIDE SEQUENCE [LARGE SCALE GENOMIC DNA]</scope>
    <source>
        <strain evidence="3">ATCC BAA-613 / DSM 15670 / CCUG 46953 / JCM 12243 / WAL 16351</strain>
    </source>
</reference>
<accession>A8RTR6</accession>
<feature type="domain" description="BFD-like [2Fe-2S]-binding" evidence="1">
    <location>
        <begin position="8"/>
        <end position="42"/>
    </location>
</feature>
<name>A8RTR6_ENTBW</name>